<evidence type="ECO:0000256" key="8">
    <source>
        <dbReference type="ARBA" id="ARBA00023136"/>
    </source>
</evidence>
<feature type="coiled-coil region" evidence="14">
    <location>
        <begin position="54"/>
        <end position="143"/>
    </location>
</feature>
<keyword evidence="7 12" id="KW-0406">Ion transport</keyword>
<sequence>MIFFQNEGLGKKLQDLLFSLVSPNPTVIAVHFLSSIFVIIFIVYYFWKPTNAFLAKQKDKLDKVHTQLASATKETKVALSQLKTQQSNLKEEEKRIITEQKQKAEKILSQKLEEAEKLKQSIIEESKRKAQQIEEEAKKTINGKVIDLSVELAEKLVGVSINQKTHNKLVNEYISDINKAFREKEEIALS</sequence>
<keyword evidence="2 12" id="KW-0813">Transport</keyword>
<dbReference type="EMBL" id="FQ790233">
    <property type="protein sequence ID" value="CBZ40541.1"/>
    <property type="molecule type" value="Genomic_DNA"/>
</dbReference>
<keyword evidence="4 12" id="KW-0812">Transmembrane</keyword>
<comment type="function">
    <text evidence="12">Component of the F(0) channel, it forms part of the peripheral stalk, linking F(1) to F(0).</text>
</comment>
<dbReference type="KEGG" id="msk:MSUIS_04480"/>
<organism evidence="15 16">
    <name type="scientific">Mycoplasma suis (strain KI_3806)</name>
    <dbReference type="NCBI Taxonomy" id="708248"/>
    <lineage>
        <taxon>Bacteria</taxon>
        <taxon>Bacillati</taxon>
        <taxon>Mycoplasmatota</taxon>
        <taxon>Mollicutes</taxon>
        <taxon>Mycoplasmataceae</taxon>
        <taxon>Mycoplasma</taxon>
    </lineage>
</organism>
<evidence type="ECO:0000256" key="7">
    <source>
        <dbReference type="ARBA" id="ARBA00023065"/>
    </source>
</evidence>
<evidence type="ECO:0000256" key="1">
    <source>
        <dbReference type="ARBA" id="ARBA00005513"/>
    </source>
</evidence>
<dbReference type="GO" id="GO:0045259">
    <property type="term" value="C:proton-transporting ATP synthase complex"/>
    <property type="evidence" value="ECO:0007669"/>
    <property type="project" value="UniProtKB-KW"/>
</dbReference>
<comment type="subunit">
    <text evidence="12">F-type ATPases have 2 components, F(1) - the catalytic core - and F(0) - the membrane proton channel. F(1) has five subunits: alpha(3), beta(3), gamma(1), delta(1), epsilon(1). F(0) has three main subunits: a(1), b(2) and c(10-14). The alpha and beta chains form an alternating ring which encloses part of the gamma chain. F(1) is attached to F(0) by a central stalk formed by the gamma and epsilon chains, while a peripheral stalk is formed by the delta and b chains.</text>
</comment>
<dbReference type="CDD" id="cd06503">
    <property type="entry name" value="ATP-synt_Fo_b"/>
    <property type="match status" value="1"/>
</dbReference>
<evidence type="ECO:0000313" key="16">
    <source>
        <dbReference type="Proteomes" id="UP000008645"/>
    </source>
</evidence>
<evidence type="ECO:0000256" key="2">
    <source>
        <dbReference type="ARBA" id="ARBA00022448"/>
    </source>
</evidence>
<dbReference type="HAMAP" id="MF_01398">
    <property type="entry name" value="ATP_synth_b_bprime"/>
    <property type="match status" value="1"/>
</dbReference>
<evidence type="ECO:0000256" key="13">
    <source>
        <dbReference type="RuleBase" id="RU003848"/>
    </source>
</evidence>
<dbReference type="HOGENOM" id="CLU_1376834_0_0_14"/>
<evidence type="ECO:0000256" key="4">
    <source>
        <dbReference type="ARBA" id="ARBA00022692"/>
    </source>
</evidence>
<dbReference type="OrthoDB" id="398015at2"/>
<comment type="subcellular location">
    <subcellularLocation>
        <location evidence="12">Cell membrane</location>
        <topology evidence="12">Single-pass membrane protein</topology>
    </subcellularLocation>
    <subcellularLocation>
        <location evidence="11">Endomembrane system</location>
        <topology evidence="11">Single-pass membrane protein</topology>
    </subcellularLocation>
</comment>
<evidence type="ECO:0000256" key="5">
    <source>
        <dbReference type="ARBA" id="ARBA00022781"/>
    </source>
</evidence>
<dbReference type="Proteomes" id="UP000008645">
    <property type="component" value="Chromosome"/>
</dbReference>
<dbReference type="GO" id="GO:0005886">
    <property type="term" value="C:plasma membrane"/>
    <property type="evidence" value="ECO:0007669"/>
    <property type="project" value="UniProtKB-SubCell"/>
</dbReference>
<keyword evidence="9 12" id="KW-0066">ATP synthesis</keyword>
<name>F0V1L0_MYCS3</name>
<keyword evidence="12" id="KW-1003">Cell membrane</keyword>
<evidence type="ECO:0000256" key="3">
    <source>
        <dbReference type="ARBA" id="ARBA00022547"/>
    </source>
</evidence>
<dbReference type="PANTHER" id="PTHR33445:SF1">
    <property type="entry name" value="ATP SYNTHASE SUBUNIT B"/>
    <property type="match status" value="1"/>
</dbReference>
<dbReference type="PANTHER" id="PTHR33445">
    <property type="entry name" value="ATP SYNTHASE SUBUNIT B', CHLOROPLASTIC"/>
    <property type="match status" value="1"/>
</dbReference>
<keyword evidence="3 12" id="KW-0138">CF(0)</keyword>
<comment type="function">
    <text evidence="10 12">F(1)F(0) ATP synthase produces ATP from ADP in the presence of a proton or sodium gradient. F-type ATPases consist of two structural domains, F(1) containing the extramembraneous catalytic core and F(0) containing the membrane proton channel, linked together by a central stalk and a peripheral stalk. During catalysis, ATP synthesis in the catalytic domain of F(1) is coupled via a rotary mechanism of the central stalk subunits to proton translocation.</text>
</comment>
<keyword evidence="5 12" id="KW-0375">Hydrogen ion transport</keyword>
<evidence type="ECO:0000256" key="12">
    <source>
        <dbReference type="HAMAP-Rule" id="MF_01398"/>
    </source>
</evidence>
<proteinExistence type="inferred from homology"/>
<dbReference type="GO" id="GO:0046961">
    <property type="term" value="F:proton-transporting ATPase activity, rotational mechanism"/>
    <property type="evidence" value="ECO:0007669"/>
    <property type="project" value="TreeGrafter"/>
</dbReference>
<keyword evidence="14" id="KW-0175">Coiled coil</keyword>
<keyword evidence="8 12" id="KW-0472">Membrane</keyword>
<evidence type="ECO:0000256" key="9">
    <source>
        <dbReference type="ARBA" id="ARBA00023310"/>
    </source>
</evidence>
<dbReference type="GO" id="GO:0046933">
    <property type="term" value="F:proton-transporting ATP synthase activity, rotational mechanism"/>
    <property type="evidence" value="ECO:0007669"/>
    <property type="project" value="UniProtKB-UniRule"/>
</dbReference>
<feature type="transmembrane region" description="Helical" evidence="12">
    <location>
        <begin position="26"/>
        <end position="47"/>
    </location>
</feature>
<dbReference type="RefSeq" id="WP_013609144.1">
    <property type="nucleotide sequence ID" value="NC_015153.1"/>
</dbReference>
<dbReference type="Pfam" id="PF00430">
    <property type="entry name" value="ATP-synt_B"/>
    <property type="match status" value="1"/>
</dbReference>
<reference evidence="15 16" key="1">
    <citation type="journal article" date="2011" name="J. Bacteriol.">
        <title>Complete genome sequence of the hemotrophic Mycoplasma suis strain KI3806.</title>
        <authorList>
            <person name="Oehlerking J."/>
            <person name="Kube M."/>
            <person name="Felder K.M."/>
            <person name="Matter D."/>
            <person name="Wittenbrink M.M."/>
            <person name="Schwarzenbach S."/>
            <person name="Kramer M.M."/>
            <person name="Hoelzle K."/>
            <person name="Hoelzle L.E."/>
        </authorList>
    </citation>
    <scope>NUCLEOTIDE SEQUENCE [LARGE SCALE GENOMIC DNA]</scope>
    <source>
        <strain evidence="16">KI_3806</strain>
    </source>
</reference>
<evidence type="ECO:0000256" key="10">
    <source>
        <dbReference type="ARBA" id="ARBA00025198"/>
    </source>
</evidence>
<evidence type="ECO:0000256" key="14">
    <source>
        <dbReference type="SAM" id="Coils"/>
    </source>
</evidence>
<evidence type="ECO:0000256" key="11">
    <source>
        <dbReference type="ARBA" id="ARBA00037847"/>
    </source>
</evidence>
<comment type="similarity">
    <text evidence="1 12 13">Belongs to the ATPase B chain family.</text>
</comment>
<keyword evidence="6 12" id="KW-1133">Transmembrane helix</keyword>
<gene>
    <name evidence="12 15" type="primary">atpF</name>
    <name evidence="15" type="ORF">MSUIS_04480</name>
</gene>
<dbReference type="GO" id="GO:0012505">
    <property type="term" value="C:endomembrane system"/>
    <property type="evidence" value="ECO:0007669"/>
    <property type="project" value="UniProtKB-SubCell"/>
</dbReference>
<evidence type="ECO:0000256" key="6">
    <source>
        <dbReference type="ARBA" id="ARBA00022989"/>
    </source>
</evidence>
<dbReference type="InterPro" id="IPR050059">
    <property type="entry name" value="ATP_synthase_B_chain"/>
</dbReference>
<accession>F0V1L0</accession>
<evidence type="ECO:0000313" key="15">
    <source>
        <dbReference type="EMBL" id="CBZ40541.1"/>
    </source>
</evidence>
<dbReference type="InterPro" id="IPR002146">
    <property type="entry name" value="ATP_synth_b/b'su_bac/chlpt"/>
</dbReference>
<protein>
    <recommendedName>
        <fullName evidence="12">ATP synthase subunit b</fullName>
    </recommendedName>
    <alternativeName>
        <fullName evidence="12">ATP synthase F(0) sector subunit b</fullName>
    </alternativeName>
    <alternativeName>
        <fullName evidence="12">ATPase subunit I</fullName>
    </alternativeName>
    <alternativeName>
        <fullName evidence="12">F-type ATPase subunit b</fullName>
        <shortName evidence="12">F-ATPase subunit b</shortName>
    </alternativeName>
</protein>
<dbReference type="AlphaFoldDB" id="F0V1L0"/>